<keyword evidence="12" id="KW-0067">ATP-binding</keyword>
<dbReference type="InterPro" id="IPR043133">
    <property type="entry name" value="GTP-CH-I_C/QueF"/>
</dbReference>
<dbReference type="PANTHER" id="PTHR20941">
    <property type="entry name" value="FOLATE SYNTHESIS PROTEINS"/>
    <property type="match status" value="1"/>
</dbReference>
<evidence type="ECO:0000256" key="1">
    <source>
        <dbReference type="ARBA" id="ARBA00000012"/>
    </source>
</evidence>
<dbReference type="Pfam" id="PF02152">
    <property type="entry name" value="FolB"/>
    <property type="match status" value="1"/>
</dbReference>
<comment type="caution">
    <text evidence="17">The sequence shown here is derived from an EMBL/GenBank/DDBJ whole genome shotgun (WGS) entry which is preliminary data.</text>
</comment>
<keyword evidence="15" id="KW-0511">Multifunctional enzyme</keyword>
<dbReference type="PROSITE" id="PS00794">
    <property type="entry name" value="HPPK"/>
    <property type="match status" value="1"/>
</dbReference>
<keyword evidence="14" id="KW-0289">Folate biosynthesis</keyword>
<dbReference type="EMBL" id="JAKELL010000029">
    <property type="protein sequence ID" value="KAH8990743.1"/>
    <property type="molecule type" value="Genomic_DNA"/>
</dbReference>
<organism evidence="17 18">
    <name type="scientific">Lactarius akahatsu</name>
    <dbReference type="NCBI Taxonomy" id="416441"/>
    <lineage>
        <taxon>Eukaryota</taxon>
        <taxon>Fungi</taxon>
        <taxon>Dikarya</taxon>
        <taxon>Basidiomycota</taxon>
        <taxon>Agaricomycotina</taxon>
        <taxon>Agaricomycetes</taxon>
        <taxon>Russulales</taxon>
        <taxon>Russulaceae</taxon>
        <taxon>Lactarius</taxon>
    </lineage>
</organism>
<dbReference type="InterPro" id="IPR045031">
    <property type="entry name" value="DHP_synth-like"/>
</dbReference>
<evidence type="ECO:0000256" key="12">
    <source>
        <dbReference type="ARBA" id="ARBA00022840"/>
    </source>
</evidence>
<evidence type="ECO:0000256" key="4">
    <source>
        <dbReference type="ARBA" id="ARBA00004763"/>
    </source>
</evidence>
<comment type="catalytic activity">
    <reaction evidence="2">
        <text>6-hydroxymethyl-7,8-dihydropterin + ATP = (7,8-dihydropterin-6-yl)methyl diphosphate + AMP + H(+)</text>
        <dbReference type="Rhea" id="RHEA:11412"/>
        <dbReference type="ChEBI" id="CHEBI:15378"/>
        <dbReference type="ChEBI" id="CHEBI:30616"/>
        <dbReference type="ChEBI" id="CHEBI:44841"/>
        <dbReference type="ChEBI" id="CHEBI:72950"/>
        <dbReference type="ChEBI" id="CHEBI:456215"/>
        <dbReference type="EC" id="2.7.6.3"/>
    </reaction>
</comment>
<dbReference type="PANTHER" id="PTHR20941:SF1">
    <property type="entry name" value="FOLIC ACID SYNTHESIS PROTEIN FOL1"/>
    <property type="match status" value="1"/>
</dbReference>
<keyword evidence="8" id="KW-0808">Transferase</keyword>
<protein>
    <submittedName>
        <fullName evidence="17">Dihydropteroate synthase</fullName>
    </submittedName>
</protein>
<evidence type="ECO:0000256" key="8">
    <source>
        <dbReference type="ARBA" id="ARBA00022679"/>
    </source>
</evidence>
<dbReference type="Gene3D" id="3.30.1130.10">
    <property type="match status" value="1"/>
</dbReference>
<evidence type="ECO:0000256" key="15">
    <source>
        <dbReference type="ARBA" id="ARBA00023268"/>
    </source>
</evidence>
<evidence type="ECO:0000256" key="5">
    <source>
        <dbReference type="ARBA" id="ARBA00005051"/>
    </source>
</evidence>
<evidence type="ECO:0000256" key="2">
    <source>
        <dbReference type="ARBA" id="ARBA00000198"/>
    </source>
</evidence>
<dbReference type="PROSITE" id="PS50972">
    <property type="entry name" value="PTERIN_BINDING"/>
    <property type="match status" value="1"/>
</dbReference>
<dbReference type="CDD" id="cd00483">
    <property type="entry name" value="HPPK"/>
    <property type="match status" value="1"/>
</dbReference>
<evidence type="ECO:0000256" key="9">
    <source>
        <dbReference type="ARBA" id="ARBA00022723"/>
    </source>
</evidence>
<evidence type="ECO:0000256" key="14">
    <source>
        <dbReference type="ARBA" id="ARBA00022909"/>
    </source>
</evidence>
<comment type="pathway">
    <text evidence="4">Cofactor biosynthesis; tetrahydrofolate biosynthesis; 7,8-dihydrofolate from 2-amino-4-hydroxy-6-hydroxymethyl-7,8-dihydropteridine diphosphate and 4-aminobenzoate: step 1/2.</text>
</comment>
<dbReference type="Proteomes" id="UP001201163">
    <property type="component" value="Unassembled WGS sequence"/>
</dbReference>
<dbReference type="NCBIfam" id="TIGR01496">
    <property type="entry name" value="DHPS"/>
    <property type="match status" value="1"/>
</dbReference>
<dbReference type="InterPro" id="IPR011005">
    <property type="entry name" value="Dihydropteroate_synth-like_sf"/>
</dbReference>
<evidence type="ECO:0000256" key="10">
    <source>
        <dbReference type="ARBA" id="ARBA00022741"/>
    </source>
</evidence>
<keyword evidence="18" id="KW-1185">Reference proteome</keyword>
<dbReference type="Pfam" id="PF01288">
    <property type="entry name" value="HPPK"/>
    <property type="match status" value="1"/>
</dbReference>
<dbReference type="Gene3D" id="3.30.70.560">
    <property type="entry name" value="7,8-Dihydro-6-hydroxymethylpterin-pyrophosphokinase HPPK"/>
    <property type="match status" value="1"/>
</dbReference>
<dbReference type="Pfam" id="PF00809">
    <property type="entry name" value="Pterin_bind"/>
    <property type="match status" value="1"/>
</dbReference>
<dbReference type="InterPro" id="IPR006390">
    <property type="entry name" value="DHP_synth_dom"/>
</dbReference>
<comment type="cofactor">
    <cofactor evidence="3">
        <name>Mg(2+)</name>
        <dbReference type="ChEBI" id="CHEBI:18420"/>
    </cofactor>
</comment>
<dbReference type="InterPro" id="IPR000489">
    <property type="entry name" value="Pterin-binding_dom"/>
</dbReference>
<dbReference type="Gene3D" id="3.20.20.20">
    <property type="entry name" value="Dihydropteroate synthase-like"/>
    <property type="match status" value="1"/>
</dbReference>
<dbReference type="GO" id="GO:0005740">
    <property type="term" value="C:mitochondrial envelope"/>
    <property type="evidence" value="ECO:0007669"/>
    <property type="project" value="TreeGrafter"/>
</dbReference>
<dbReference type="SMART" id="SM00905">
    <property type="entry name" value="FolB"/>
    <property type="match status" value="1"/>
</dbReference>
<comment type="similarity">
    <text evidence="6">In the N-terminal section; belongs to the DHNA family.</text>
</comment>
<evidence type="ECO:0000313" key="17">
    <source>
        <dbReference type="EMBL" id="KAH8990743.1"/>
    </source>
</evidence>
<feature type="domain" description="Pterin-binding" evidence="16">
    <location>
        <begin position="433"/>
        <end position="734"/>
    </location>
</feature>
<dbReference type="GO" id="GO:0046654">
    <property type="term" value="P:tetrahydrofolate biosynthetic process"/>
    <property type="evidence" value="ECO:0007669"/>
    <property type="project" value="TreeGrafter"/>
</dbReference>
<keyword evidence="10" id="KW-0547">Nucleotide-binding</keyword>
<keyword evidence="13" id="KW-0460">Magnesium</keyword>
<keyword evidence="11" id="KW-0418">Kinase</keyword>
<dbReference type="GO" id="GO:0046872">
    <property type="term" value="F:metal ion binding"/>
    <property type="evidence" value="ECO:0007669"/>
    <property type="project" value="UniProtKB-KW"/>
</dbReference>
<dbReference type="SUPFAM" id="SSF55620">
    <property type="entry name" value="Tetrahydrobiopterin biosynthesis enzymes-like"/>
    <property type="match status" value="1"/>
</dbReference>
<comment type="catalytic activity">
    <reaction evidence="1">
        <text>(7,8-dihydropterin-6-yl)methyl diphosphate + 4-aminobenzoate = 7,8-dihydropteroate + diphosphate</text>
        <dbReference type="Rhea" id="RHEA:19949"/>
        <dbReference type="ChEBI" id="CHEBI:17836"/>
        <dbReference type="ChEBI" id="CHEBI:17839"/>
        <dbReference type="ChEBI" id="CHEBI:33019"/>
        <dbReference type="ChEBI" id="CHEBI:72950"/>
        <dbReference type="EC" id="2.5.1.15"/>
    </reaction>
</comment>
<dbReference type="CDD" id="cd00739">
    <property type="entry name" value="DHPS"/>
    <property type="match status" value="1"/>
</dbReference>
<name>A0AAD4Q7P1_9AGAM</name>
<dbReference type="GO" id="GO:0005524">
    <property type="term" value="F:ATP binding"/>
    <property type="evidence" value="ECO:0007669"/>
    <property type="project" value="UniProtKB-KW"/>
</dbReference>
<dbReference type="AlphaFoldDB" id="A0AAD4Q7P1"/>
<evidence type="ECO:0000256" key="13">
    <source>
        <dbReference type="ARBA" id="ARBA00022842"/>
    </source>
</evidence>
<accession>A0AAD4Q7P1</accession>
<sequence>MTVDVVKPRALPYAEGVRISSSRARDGSRLAPDRLSIQRLSCNLIVGLNPCEREDKQLVYFDVDISAFHEPGSGFNLRRLAKDIRQEVESSEFISLESLACLTARVTLRHAVKHDNIVTVRAAKAKALVFADAAEVEIVRTPQDYLAASGVGPSVHASPSTNLDPPIFSFSLDFLAQGVASDLHSSYESPVQERRHFAAIALGSNLGDRFANIEAALRLLERPKDFSPLQEPGTSLRLTVVNTSFLYETAPMYVTNQFSFLNCACVIKTTIAPLTLLAILKEIERTVGRVPSIRNGPRAIDLDILFYDDALIDTRPESLKGGLEGLEGHLVVPHPRISEREFVLRPLYDMVPDYVHPVFHKPIREMLSDVLRASPFGSPAMIKVMPFPAYPRSADRPPPVTSVPDVPRTHTHWMFPPTRSAVPYRQISIPWRTRLMATLNVTPDSFSDGADHVALSAALAYATSSARAGAHIVDVGGYSTRPGAAHVSPEDEIARVVPVIKGIRAIGSGTSDAGDVLVSVDTFRPDVARAAVFAGANCINDVHAFTGPDYPLTTSSSAAAAYFSGMRGTARELAVPVVLMHSRGDAGANKDYSRYDSVVDGVIQELGEKVEAIVRGPGGVRRWLVMIDPGIGFSKSVDDNLKLLRNSASITTDARTVDGRRNSLRGYPQLIGASRKSFLGGILSQQDESGTYDGRQTTPKERGWATAAAVASAVQQGAAVVRVHDALEMGDVVRVANSIWG</sequence>
<dbReference type="InterPro" id="IPR006157">
    <property type="entry name" value="FolB_dom"/>
</dbReference>
<evidence type="ECO:0000256" key="6">
    <source>
        <dbReference type="ARBA" id="ARBA00009640"/>
    </source>
</evidence>
<keyword evidence="9" id="KW-0479">Metal-binding</keyword>
<evidence type="ECO:0000259" key="16">
    <source>
        <dbReference type="PROSITE" id="PS50972"/>
    </source>
</evidence>
<proteinExistence type="inferred from homology"/>
<evidence type="ECO:0000256" key="7">
    <source>
        <dbReference type="ARBA" id="ARBA00009951"/>
    </source>
</evidence>
<dbReference type="NCBIfam" id="TIGR01498">
    <property type="entry name" value="folK"/>
    <property type="match status" value="1"/>
</dbReference>
<dbReference type="GO" id="GO:0016301">
    <property type="term" value="F:kinase activity"/>
    <property type="evidence" value="ECO:0007669"/>
    <property type="project" value="UniProtKB-KW"/>
</dbReference>
<comment type="similarity">
    <text evidence="7">In the C-terminal section; belongs to the DHPS family.</text>
</comment>
<comment type="pathway">
    <text evidence="5">Cofactor biosynthesis; tetrahydrofolate biosynthesis; 2-amino-4-hydroxy-6-hydroxymethyl-7,8-dihydropteridine diphosphate from 7,8-dihydroneopterin triphosphate: step 4/4.</text>
</comment>
<dbReference type="InterPro" id="IPR000550">
    <property type="entry name" value="Hppk"/>
</dbReference>
<dbReference type="GO" id="GO:0046656">
    <property type="term" value="P:folic acid biosynthetic process"/>
    <property type="evidence" value="ECO:0007669"/>
    <property type="project" value="UniProtKB-KW"/>
</dbReference>
<dbReference type="GO" id="GO:0003848">
    <property type="term" value="F:2-amino-4-hydroxy-6-hydroxymethyldihydropteridine diphosphokinase activity"/>
    <property type="evidence" value="ECO:0007669"/>
    <property type="project" value="UniProtKB-EC"/>
</dbReference>
<reference evidence="17" key="1">
    <citation type="submission" date="2022-01" db="EMBL/GenBank/DDBJ databases">
        <title>Comparative genomics reveals a dynamic genome evolution in the ectomycorrhizal milk-cap (Lactarius) mushrooms.</title>
        <authorList>
            <consortium name="DOE Joint Genome Institute"/>
            <person name="Lebreton A."/>
            <person name="Tang N."/>
            <person name="Kuo A."/>
            <person name="LaButti K."/>
            <person name="Drula E."/>
            <person name="Barry K."/>
            <person name="Clum A."/>
            <person name="Lipzen A."/>
            <person name="Mousain D."/>
            <person name="Ng V."/>
            <person name="Wang R."/>
            <person name="Wang X."/>
            <person name="Dai Y."/>
            <person name="Henrissat B."/>
            <person name="Grigoriev I.V."/>
            <person name="Guerin-Laguette A."/>
            <person name="Yu F."/>
            <person name="Martin F.M."/>
        </authorList>
    </citation>
    <scope>NUCLEOTIDE SEQUENCE</scope>
    <source>
        <strain evidence="17">QP</strain>
    </source>
</reference>
<dbReference type="GO" id="GO:0004150">
    <property type="term" value="F:dihydroneopterin aldolase activity"/>
    <property type="evidence" value="ECO:0007669"/>
    <property type="project" value="InterPro"/>
</dbReference>
<evidence type="ECO:0000313" key="18">
    <source>
        <dbReference type="Proteomes" id="UP001201163"/>
    </source>
</evidence>
<dbReference type="SUPFAM" id="SSF51717">
    <property type="entry name" value="Dihydropteroate synthetase-like"/>
    <property type="match status" value="1"/>
</dbReference>
<dbReference type="SUPFAM" id="SSF55083">
    <property type="entry name" value="6-hydroxymethyl-7,8-dihydropterin pyrophosphokinase, HPPK"/>
    <property type="match status" value="1"/>
</dbReference>
<dbReference type="InterPro" id="IPR035907">
    <property type="entry name" value="Hppk_sf"/>
</dbReference>
<dbReference type="GO" id="GO:0004156">
    <property type="term" value="F:dihydropteroate synthase activity"/>
    <property type="evidence" value="ECO:0007669"/>
    <property type="project" value="UniProtKB-EC"/>
</dbReference>
<dbReference type="PROSITE" id="PS00793">
    <property type="entry name" value="DHPS_2"/>
    <property type="match status" value="1"/>
</dbReference>
<evidence type="ECO:0000256" key="11">
    <source>
        <dbReference type="ARBA" id="ARBA00022777"/>
    </source>
</evidence>
<gene>
    <name evidence="17" type="ORF">EDB92DRAFT_1798597</name>
</gene>
<evidence type="ECO:0000256" key="3">
    <source>
        <dbReference type="ARBA" id="ARBA00001946"/>
    </source>
</evidence>